<keyword evidence="3" id="KW-0539">Nucleus</keyword>
<dbReference type="InterPro" id="IPR057974">
    <property type="entry name" value="NUA/TPR/MLP1-2-like_dom"/>
</dbReference>
<dbReference type="PANTHER" id="PTHR18898:SF2">
    <property type="entry name" value="NUCLEOPROTEIN TPR"/>
    <property type="match status" value="1"/>
</dbReference>
<feature type="coiled-coil region" evidence="4">
    <location>
        <begin position="800"/>
        <end position="1028"/>
    </location>
</feature>
<feature type="region of interest" description="Disordered" evidence="5">
    <location>
        <begin position="1448"/>
        <end position="1495"/>
    </location>
</feature>
<comment type="subcellular location">
    <subcellularLocation>
        <location evidence="1">Nucleus</location>
    </subcellularLocation>
</comment>
<keyword evidence="2 4" id="KW-0175">Coiled coil</keyword>
<dbReference type="Pfam" id="PF25785">
    <property type="entry name" value="TPR"/>
    <property type="match status" value="1"/>
</dbReference>
<feature type="region of interest" description="Disordered" evidence="5">
    <location>
        <begin position="1878"/>
        <end position="1931"/>
    </location>
</feature>
<feature type="coiled-coil region" evidence="4">
    <location>
        <begin position="478"/>
        <end position="533"/>
    </location>
</feature>
<feature type="compositionally biased region" description="Basic and acidic residues" evidence="5">
    <location>
        <begin position="1482"/>
        <end position="1495"/>
    </location>
</feature>
<evidence type="ECO:0000259" key="7">
    <source>
        <dbReference type="Pfam" id="PF25481"/>
    </source>
</evidence>
<evidence type="ECO:0000259" key="8">
    <source>
        <dbReference type="Pfam" id="PF25785"/>
    </source>
</evidence>
<evidence type="ECO:0000256" key="1">
    <source>
        <dbReference type="ARBA" id="ARBA00004123"/>
    </source>
</evidence>
<feature type="compositionally biased region" description="Acidic residues" evidence="5">
    <location>
        <begin position="1806"/>
        <end position="1817"/>
    </location>
</feature>
<feature type="compositionally biased region" description="Low complexity" evidence="5">
    <location>
        <begin position="1623"/>
        <end position="1640"/>
    </location>
</feature>
<feature type="compositionally biased region" description="Low complexity" evidence="5">
    <location>
        <begin position="1992"/>
        <end position="2008"/>
    </location>
</feature>
<dbReference type="Pfam" id="PF25481">
    <property type="entry name" value="Nucleoprot-TPR"/>
    <property type="match status" value="1"/>
</dbReference>
<evidence type="ECO:0000256" key="2">
    <source>
        <dbReference type="ARBA" id="ARBA00023054"/>
    </source>
</evidence>
<dbReference type="PANTHER" id="PTHR18898">
    <property type="entry name" value="NUCLEOPROTEIN TPR-RELATED"/>
    <property type="match status" value="1"/>
</dbReference>
<organism evidence="9 10">
    <name type="scientific">Vitis vinifera</name>
    <name type="common">Grape</name>
    <dbReference type="NCBI Taxonomy" id="29760"/>
    <lineage>
        <taxon>Eukaryota</taxon>
        <taxon>Viridiplantae</taxon>
        <taxon>Streptophyta</taxon>
        <taxon>Embryophyta</taxon>
        <taxon>Tracheophyta</taxon>
        <taxon>Spermatophyta</taxon>
        <taxon>Magnoliopsida</taxon>
        <taxon>eudicotyledons</taxon>
        <taxon>Gunneridae</taxon>
        <taxon>Pentapetalae</taxon>
        <taxon>rosids</taxon>
        <taxon>Vitales</taxon>
        <taxon>Vitaceae</taxon>
        <taxon>Viteae</taxon>
        <taxon>Vitis</taxon>
    </lineage>
</organism>
<feature type="coiled-coil region" evidence="4">
    <location>
        <begin position="688"/>
        <end position="743"/>
    </location>
</feature>
<feature type="coiled-coil region" evidence="4">
    <location>
        <begin position="317"/>
        <end position="358"/>
    </location>
</feature>
<proteinExistence type="predicted"/>
<protein>
    <recommendedName>
        <fullName evidence="11">Nuclear-pore anchor</fullName>
    </recommendedName>
</protein>
<evidence type="ECO:0000256" key="4">
    <source>
        <dbReference type="SAM" id="Coils"/>
    </source>
</evidence>
<feature type="coiled-coil region" evidence="4">
    <location>
        <begin position="1061"/>
        <end position="1169"/>
    </location>
</feature>
<dbReference type="InterPro" id="IPR012929">
    <property type="entry name" value="Nucleoprot-TPR/MLP1-2_dom"/>
</dbReference>
<feature type="region of interest" description="Disordered" evidence="5">
    <location>
        <begin position="1621"/>
        <end position="1652"/>
    </location>
</feature>
<evidence type="ECO:0000313" key="10">
    <source>
        <dbReference type="Proteomes" id="UP001227230"/>
    </source>
</evidence>
<dbReference type="EMBL" id="CP126666">
    <property type="protein sequence ID" value="WKA13487.1"/>
    <property type="molecule type" value="Genomic_DNA"/>
</dbReference>
<dbReference type="InterPro" id="IPR057577">
    <property type="entry name" value="Nucleoprot-TPR/MLP1_dom"/>
</dbReference>
<feature type="domain" description="NUA/TPR/MLP1-2-like" evidence="8">
    <location>
        <begin position="492"/>
        <end position="598"/>
    </location>
</feature>
<dbReference type="Pfam" id="PF07926">
    <property type="entry name" value="TPR_MLP1_2"/>
    <property type="match status" value="1"/>
</dbReference>
<feature type="domain" description="Nucleoprotein TPR/MLP1-2" evidence="6">
    <location>
        <begin position="1046"/>
        <end position="1173"/>
    </location>
</feature>
<feature type="coiled-coil region" evidence="4">
    <location>
        <begin position="53"/>
        <end position="94"/>
    </location>
</feature>
<evidence type="ECO:0008006" key="11">
    <source>
        <dbReference type="Google" id="ProtNLM"/>
    </source>
</evidence>
<feature type="compositionally biased region" description="Basic residues" evidence="5">
    <location>
        <begin position="1681"/>
        <end position="1690"/>
    </location>
</feature>
<reference evidence="9 10" key="1">
    <citation type="journal article" date="2023" name="Hortic Res">
        <title>The complete reference genome for grapevine (Vitis vinifera L.) genetics and breeding.</title>
        <authorList>
            <person name="Shi X."/>
            <person name="Cao S."/>
            <person name="Wang X."/>
            <person name="Huang S."/>
            <person name="Wang Y."/>
            <person name="Liu Z."/>
            <person name="Liu W."/>
            <person name="Leng X."/>
            <person name="Peng Y."/>
            <person name="Wang N."/>
            <person name="Wang Y."/>
            <person name="Ma Z."/>
            <person name="Xu X."/>
            <person name="Zhang F."/>
            <person name="Xue H."/>
            <person name="Zhong H."/>
            <person name="Wang Y."/>
            <person name="Zhang K."/>
            <person name="Velt A."/>
            <person name="Avia K."/>
            <person name="Holtgrawe D."/>
            <person name="Grimplet J."/>
            <person name="Matus J.T."/>
            <person name="Ware D."/>
            <person name="Wu X."/>
            <person name="Wang H."/>
            <person name="Liu C."/>
            <person name="Fang Y."/>
            <person name="Rustenholz C."/>
            <person name="Cheng Z."/>
            <person name="Xiao H."/>
            <person name="Zhou Y."/>
        </authorList>
    </citation>
    <scope>NUCLEOTIDE SEQUENCE [LARGE SCALE GENOMIC DNA]</scope>
    <source>
        <strain evidence="10">cv. Pinot noir / PN40024</strain>
        <tissue evidence="9">Leaf</tissue>
    </source>
</reference>
<accession>A0ABY9E2H4</accession>
<dbReference type="Proteomes" id="UP001227230">
    <property type="component" value="Chromosome 19"/>
</dbReference>
<gene>
    <name evidence="9" type="ORF">VitviT2T_030781</name>
</gene>
<keyword evidence="10" id="KW-1185">Reference proteome</keyword>
<feature type="region of interest" description="Disordered" evidence="5">
    <location>
        <begin position="1946"/>
        <end position="2035"/>
    </location>
</feature>
<feature type="region of interest" description="Disordered" evidence="5">
    <location>
        <begin position="1680"/>
        <end position="1779"/>
    </location>
</feature>
<sequence length="2088" mass="234840">MPLFISDEEYSRCSNDVALVAEKADSFIRDLYNELQTVKAQADAASITAEQTCSLLEQKYISLSQEFSKLESQNAQLNSSLQERLSELAQIQAEKHQLHLKSIEKDGEIERLSTEESELHKSKRQLLEFLEHKDLEISEKNATIKSYLDKIVNMTDTAALREARLSDAEAELSRSKAACARLLQEKELIERHNVWLNDELTSKVKSLTELRRTHVELEADMSTKHSDVERRLNECSSSLKWNKERVKELEMKLTSMQQELCSSKDAAAANEQRLSAEIMTVNKLVELYKESSEEWSRKAGELEGVIKALETHLIQVENDYKERLEKEVFARKELEKEAADLKGKLEKCEAEMETSRRANELNLLPLSSLITGTTWLDSFQTNDMVEDNCMLVPKIPAGVSGTALAASLLRDGWSLAKMYSKYQEAVDALRHEQLGRKHSEAMLEQVLHEIEEKAVVILDERAEHERMVEGYSAINQKLQQSLSEQSNLDKTIQELKADLRQQGRDYAVAQKEIVDLEKQVTVLLKECRDIQLRCGLVGHDFADNGTITAADEMNAESNSDEVISERLLTFRDINGLVEQNVQLRSLVRSLSDQLEDKDMELKEKFELELKKHTDQAASKVAAVLERAEEQGRMIESLHTSVAMYKRLYEEEHKLHSSFPHSAEAAPENGRKDLMLLLEGSQEATKKAQEQAAERVRSLQEDLAKSRSEIISLRSERDKFALEANFARERLESFMKEFEHQRDEANGILARNVEFSQLIVNYQRKIRESSESLHTVEELSRKLTMEVSFLKHEKEMLSNSEKRASDEVRSLSERVHRLQATLDTIHSTEEFREEARTVERRKQEEHIRQIEREWAEAKKELQEERDNVRTLTLDREQTIKNAMRQVEEMGKELAKALQAVAAAEARAAVAEARYSDLEKKLKSSETKVVEINGECGPSSSSAHEAVVDLHIEKEEIEKLKEEAQANKAHMLQYKSIAEVNEAALKQMEYAHENFRIEADKLKKSLEAEVMSLRERVSELENEAILKSKEAASTAAGNEEALASALAEIGSLKEENSIKMSQIAAIEIQISALKDDLENEHRRWRSAQDNYERQVILQSETIQELTKTSQALALLQKEASELRKLADAKNAENNELKGKWEVEKSMLEVAKNEAEKKYDEINEQNKILHSRLEALHIKLAEKDRRSVGISSSSGLDPLGDAGLQNVINYLRRSKEIAETEISLLKQEKLRLQSQLESALKATETAQASLHAERANSRTLLFTEEEIKSLQLQVREMNLLRESNMQIREENKHNFEECQKLREVAQKARIETENLEVLLRESQTEVETCKKEIEMQRTEKDQLEKRVGELLEQSKNIDVEDYERMKHDFHQMQINLREKDAQIEEMKRHVSEKQDRISKLEQDIANSRLELSERENKINDILQAEANMKAELEKQKKVTAQLKKRLEALSREKEELSKENQALSKQLEDYKQGKRSIGDVSGEQAMKEKEKEKEKDSRLQTLEKALERQREEYRKERDDHRMEKAKRLKTEKTIVDSIKNVNQEKAKLVDELEKHKLALKRVSDELEKLKHAKGNLPEGTSVVQLLSGPLLDDLAAAYALTVENFEKLAHSVFSELGARALPLDPSSTVDTSSSAATTGLTAPAQPPSILTPVVPATSYSPAKAAEEREKRLAILKTNAETRKTGRKLVRPRLVKSEEPQGDVDMAEIEGPNNGGKPAPSQDTETQTLPPVRKRLASSSTSDLQEDTQIQGETTSDVAPPVLKRSRGSDSPQEAAEGQAAASLENLETLRAIEESFDAIADLPQGSNEEAIDVEKEEAEISEGQTEEPKEPAQVDGTSEVELPNERASAVEEVLVKPIEREVVFDDGPKDQAEQDIQPSMIELGSEKEEGELDPDVTDIEGGGDMCNITGGTTIGEGQPETVVVPVTSPAGGDEEGLVTAAVDIGDINSPEILNDEKTAEGDVMEEVAEGSDKSNDGNEQIAVETDQTPEAAMGSESTSTSTSTVVDVGVSKQGSPTVPADPEEVKQALPVGSSSTTINLQERARQRAMLRQAGVLSPSVGRGRGRAITRGRGVRGGRGRAGRGQSSGDQG</sequence>
<feature type="compositionally biased region" description="Polar residues" evidence="5">
    <location>
        <begin position="1733"/>
        <end position="1753"/>
    </location>
</feature>
<feature type="compositionally biased region" description="Basic residues" evidence="5">
    <location>
        <begin position="2060"/>
        <end position="2078"/>
    </location>
</feature>
<feature type="compositionally biased region" description="Acidic residues" evidence="5">
    <location>
        <begin position="1885"/>
        <end position="1895"/>
    </location>
</feature>
<name>A0ABY9E2H4_VITVI</name>
<evidence type="ECO:0000259" key="6">
    <source>
        <dbReference type="Pfam" id="PF07926"/>
    </source>
</evidence>
<evidence type="ECO:0000256" key="5">
    <source>
        <dbReference type="SAM" id="MobiDB-lite"/>
    </source>
</evidence>
<feature type="region of interest" description="Disordered" evidence="5">
    <location>
        <begin position="2048"/>
        <end position="2088"/>
    </location>
</feature>
<evidence type="ECO:0000313" key="9">
    <source>
        <dbReference type="EMBL" id="WKA13487.1"/>
    </source>
</evidence>
<feature type="region of interest" description="Disordered" evidence="5">
    <location>
        <begin position="1796"/>
        <end position="1845"/>
    </location>
</feature>
<evidence type="ECO:0000256" key="3">
    <source>
        <dbReference type="ARBA" id="ARBA00023242"/>
    </source>
</evidence>
<feature type="domain" description="Nucleoprotein TPR/MPL1" evidence="7">
    <location>
        <begin position="170"/>
        <end position="249"/>
    </location>
</feature>